<proteinExistence type="predicted"/>
<gene>
    <name evidence="2" type="ORF">DI616_09075</name>
</gene>
<name>A0A533IAI5_PARDE</name>
<protein>
    <submittedName>
        <fullName evidence="2">Esterase-like activity of phytase family protein</fullName>
    </submittedName>
</protein>
<dbReference type="EMBL" id="VAFL01000006">
    <property type="protein sequence ID" value="TKW66638.1"/>
    <property type="molecule type" value="Genomic_DNA"/>
</dbReference>
<dbReference type="PIRSF" id="PIRSF031900">
    <property type="entry name" value="UCP031900"/>
    <property type="match status" value="1"/>
</dbReference>
<evidence type="ECO:0000259" key="1">
    <source>
        <dbReference type="Pfam" id="PF13449"/>
    </source>
</evidence>
<organism evidence="2 3">
    <name type="scientific">Paracoccus denitrificans</name>
    <dbReference type="NCBI Taxonomy" id="266"/>
    <lineage>
        <taxon>Bacteria</taxon>
        <taxon>Pseudomonadati</taxon>
        <taxon>Pseudomonadota</taxon>
        <taxon>Alphaproteobacteria</taxon>
        <taxon>Rhodobacterales</taxon>
        <taxon>Paracoccaceae</taxon>
        <taxon>Paracoccus</taxon>
    </lineage>
</organism>
<dbReference type="Proteomes" id="UP000315344">
    <property type="component" value="Unassembled WGS sequence"/>
</dbReference>
<evidence type="ECO:0000313" key="2">
    <source>
        <dbReference type="EMBL" id="TKW66638.1"/>
    </source>
</evidence>
<feature type="domain" description="Phytase-like" evidence="1">
    <location>
        <begin position="42"/>
        <end position="282"/>
    </location>
</feature>
<reference evidence="2 3" key="1">
    <citation type="journal article" date="2017" name="Nat. Commun.">
        <title>In situ click chemistry generation of cyclooxygenase-2 inhibitors.</title>
        <authorList>
            <person name="Bhardwaj A."/>
            <person name="Kaur J."/>
            <person name="Wuest M."/>
            <person name="Wuest F."/>
        </authorList>
    </citation>
    <scope>NUCLEOTIDE SEQUENCE [LARGE SCALE GENOMIC DNA]</scope>
    <source>
        <strain evidence="2">S2_012_000_R3_94</strain>
    </source>
</reference>
<evidence type="ECO:0000313" key="3">
    <source>
        <dbReference type="Proteomes" id="UP000315344"/>
    </source>
</evidence>
<dbReference type="Pfam" id="PF13449">
    <property type="entry name" value="Phytase-like"/>
    <property type="match status" value="1"/>
</dbReference>
<accession>A0A533IAI5</accession>
<dbReference type="InterPro" id="IPR027372">
    <property type="entry name" value="Phytase-like_dom"/>
</dbReference>
<dbReference type="InterPro" id="IPR014567">
    <property type="entry name" value="UCP031900"/>
</dbReference>
<comment type="caution">
    <text evidence="2">The sequence shown here is derived from an EMBL/GenBank/DDBJ whole genome shotgun (WGS) entry which is preliminary data.</text>
</comment>
<dbReference type="SUPFAM" id="SSF63829">
    <property type="entry name" value="Calcium-dependent phosphotriesterase"/>
    <property type="match status" value="1"/>
</dbReference>
<dbReference type="AlphaFoldDB" id="A0A533IAI5"/>
<sequence length="297" mass="32817">MSGRRHRPLILAFLLSVLALPSYGKASLEYVGTYVWSLPEADFGGFSGLEISQDGSEFHAISDRAQIRWGRIDRDAAGRIRGMSMSGRARLQDSKGVFLEPGWQGDSEGLALDPAGGFWVSFEGLDRVARYDDPDSAAIRIPIPDEFEALPINRGFEALAVDGAGSLFTVPELIAEGADSFPVWRYRDGVWDQPFRLPGNGKWQAVGADIGPDGRLYLLERYFRGLLGFQSRIRSFALADDGVSDEEVLLESSTLQYDNLEGISAWSDGAGIRITMISDDNFLPIQRTELVEYRLVN</sequence>